<dbReference type="PROSITE" id="PS51217">
    <property type="entry name" value="UVRD_HELICASE_CTER"/>
    <property type="match status" value="1"/>
</dbReference>
<evidence type="ECO:0000256" key="6">
    <source>
        <dbReference type="ARBA" id="ARBA00022839"/>
    </source>
</evidence>
<evidence type="ECO:0000256" key="8">
    <source>
        <dbReference type="ARBA" id="ARBA00023125"/>
    </source>
</evidence>
<evidence type="ECO:0000256" key="11">
    <source>
        <dbReference type="ARBA" id="ARBA00034617"/>
    </source>
</evidence>
<dbReference type="RefSeq" id="WP_166009670.1">
    <property type="nucleotide sequence ID" value="NZ_CP049888.1"/>
</dbReference>
<evidence type="ECO:0000256" key="5">
    <source>
        <dbReference type="ARBA" id="ARBA00022806"/>
    </source>
</evidence>
<keyword evidence="2 13" id="KW-0547">Nucleotide-binding</keyword>
<dbReference type="SUPFAM" id="SSF52980">
    <property type="entry name" value="Restriction endonuclease-like"/>
    <property type="match status" value="1"/>
</dbReference>
<evidence type="ECO:0000256" key="7">
    <source>
        <dbReference type="ARBA" id="ARBA00022840"/>
    </source>
</evidence>
<keyword evidence="4 13" id="KW-0378">Hydrolase</keyword>
<dbReference type="InterPro" id="IPR011604">
    <property type="entry name" value="PDDEXK-like_dom_sf"/>
</dbReference>
<dbReference type="GO" id="GO:0008408">
    <property type="term" value="F:3'-5' exonuclease activity"/>
    <property type="evidence" value="ECO:0007669"/>
    <property type="project" value="UniProtKB-UniRule"/>
</dbReference>
<evidence type="ECO:0000259" key="16">
    <source>
        <dbReference type="PROSITE" id="PS51217"/>
    </source>
</evidence>
<dbReference type="GO" id="GO:0043138">
    <property type="term" value="F:3'-5' DNA helicase activity"/>
    <property type="evidence" value="ECO:0007669"/>
    <property type="project" value="UniProtKB-UniRule"/>
</dbReference>
<gene>
    <name evidence="13 17" type="primary">addA</name>
    <name evidence="17" type="ORF">G7084_02240</name>
</gene>
<dbReference type="EC" id="3.1.-.-" evidence="13"/>
<comment type="similarity">
    <text evidence="13">Belongs to the helicase family. AddA subfamily.</text>
</comment>
<evidence type="ECO:0000313" key="17">
    <source>
        <dbReference type="EMBL" id="QIL50247.1"/>
    </source>
</evidence>
<keyword evidence="6 13" id="KW-0269">Exonuclease</keyword>
<dbReference type="InterPro" id="IPR014152">
    <property type="entry name" value="AddA"/>
</dbReference>
<dbReference type="NCBIfam" id="TIGR02785">
    <property type="entry name" value="addA_Gpos"/>
    <property type="match status" value="1"/>
</dbReference>
<keyword evidence="7 13" id="KW-0067">ATP-binding</keyword>
<dbReference type="Pfam" id="PF00580">
    <property type="entry name" value="UvrD-helicase"/>
    <property type="match status" value="1"/>
</dbReference>
<dbReference type="InterPro" id="IPR038726">
    <property type="entry name" value="PDDEXK_AddAB-type"/>
</dbReference>
<accession>A0A6G8AZ32</accession>
<dbReference type="Proteomes" id="UP000500741">
    <property type="component" value="Chromosome"/>
</dbReference>
<evidence type="ECO:0000256" key="12">
    <source>
        <dbReference type="ARBA" id="ARBA00048988"/>
    </source>
</evidence>
<comment type="cofactor">
    <cofactor evidence="13">
        <name>Mg(2+)</name>
        <dbReference type="ChEBI" id="CHEBI:18420"/>
    </cofactor>
</comment>
<dbReference type="GO" id="GO:0005829">
    <property type="term" value="C:cytosol"/>
    <property type="evidence" value="ECO:0007669"/>
    <property type="project" value="TreeGrafter"/>
</dbReference>
<keyword evidence="3 13" id="KW-0227">DNA damage</keyword>
<dbReference type="GO" id="GO:0033202">
    <property type="term" value="C:DNA helicase complex"/>
    <property type="evidence" value="ECO:0007669"/>
    <property type="project" value="TreeGrafter"/>
</dbReference>
<dbReference type="SUPFAM" id="SSF52540">
    <property type="entry name" value="P-loop containing nucleoside triphosphate hydrolases"/>
    <property type="match status" value="1"/>
</dbReference>
<organism evidence="17 18">
    <name type="scientific">Weissella coleopterorum</name>
    <dbReference type="NCBI Taxonomy" id="2714949"/>
    <lineage>
        <taxon>Bacteria</taxon>
        <taxon>Bacillati</taxon>
        <taxon>Bacillota</taxon>
        <taxon>Bacilli</taxon>
        <taxon>Lactobacillales</taxon>
        <taxon>Lactobacillaceae</taxon>
        <taxon>Weissella</taxon>
    </lineage>
</organism>
<evidence type="ECO:0000256" key="2">
    <source>
        <dbReference type="ARBA" id="ARBA00022741"/>
    </source>
</evidence>
<dbReference type="InterPro" id="IPR011335">
    <property type="entry name" value="Restrct_endonuc-II-like"/>
</dbReference>
<keyword evidence="9 13" id="KW-0234">DNA repair</keyword>
<dbReference type="GO" id="GO:0000724">
    <property type="term" value="P:double-strand break repair via homologous recombination"/>
    <property type="evidence" value="ECO:0007669"/>
    <property type="project" value="UniProtKB-UniRule"/>
</dbReference>
<dbReference type="InterPro" id="IPR000212">
    <property type="entry name" value="DNA_helicase_UvrD/REP"/>
</dbReference>
<keyword evidence="5 13" id="KW-0347">Helicase</keyword>
<keyword evidence="18" id="KW-1185">Reference proteome</keyword>
<evidence type="ECO:0000313" key="18">
    <source>
        <dbReference type="Proteomes" id="UP000500741"/>
    </source>
</evidence>
<keyword evidence="8 13" id="KW-0238">DNA-binding</keyword>
<name>A0A6G8AZ32_9LACO</name>
<comment type="catalytic activity">
    <reaction evidence="11 13">
        <text>Couples ATP hydrolysis with the unwinding of duplex DNA by translocating in the 3'-5' direction.</text>
        <dbReference type="EC" id="5.6.2.4"/>
    </reaction>
</comment>
<dbReference type="Pfam" id="PF12705">
    <property type="entry name" value="PDDEXK_1"/>
    <property type="match status" value="1"/>
</dbReference>
<evidence type="ECO:0000256" key="3">
    <source>
        <dbReference type="ARBA" id="ARBA00022763"/>
    </source>
</evidence>
<comment type="subunit">
    <text evidence="13">Heterodimer of AddA and AddB/RexB.</text>
</comment>
<evidence type="ECO:0000256" key="4">
    <source>
        <dbReference type="ARBA" id="ARBA00022801"/>
    </source>
</evidence>
<proteinExistence type="inferred from homology"/>
<dbReference type="HAMAP" id="MF_01451">
    <property type="entry name" value="AddA"/>
    <property type="match status" value="1"/>
</dbReference>
<dbReference type="InterPro" id="IPR027417">
    <property type="entry name" value="P-loop_NTPase"/>
</dbReference>
<feature type="domain" description="UvrD-like helicase C-terminal" evidence="16">
    <location>
        <begin position="497"/>
        <end position="807"/>
    </location>
</feature>
<comment type="catalytic activity">
    <reaction evidence="12 13">
        <text>ATP + H2O = ADP + phosphate + H(+)</text>
        <dbReference type="Rhea" id="RHEA:13065"/>
        <dbReference type="ChEBI" id="CHEBI:15377"/>
        <dbReference type="ChEBI" id="CHEBI:15378"/>
        <dbReference type="ChEBI" id="CHEBI:30616"/>
        <dbReference type="ChEBI" id="CHEBI:43474"/>
        <dbReference type="ChEBI" id="CHEBI:456216"/>
        <dbReference type="EC" id="5.6.2.4"/>
    </reaction>
</comment>
<dbReference type="PROSITE" id="PS51198">
    <property type="entry name" value="UVRD_HELICASE_ATP_BIND"/>
    <property type="match status" value="1"/>
</dbReference>
<keyword evidence="1 13" id="KW-0540">Nuclease</keyword>
<dbReference type="GO" id="GO:0005524">
    <property type="term" value="F:ATP binding"/>
    <property type="evidence" value="ECO:0007669"/>
    <property type="project" value="UniProtKB-UniRule"/>
</dbReference>
<dbReference type="KEGG" id="wco:G7084_02240"/>
<dbReference type="Gene3D" id="3.40.50.300">
    <property type="entry name" value="P-loop containing nucleotide triphosphate hydrolases"/>
    <property type="match status" value="4"/>
</dbReference>
<feature type="binding site" evidence="14">
    <location>
        <begin position="22"/>
        <end position="29"/>
    </location>
    <ligand>
        <name>ATP</name>
        <dbReference type="ChEBI" id="CHEBI:30616"/>
    </ligand>
</feature>
<dbReference type="EC" id="5.6.2.4" evidence="13"/>
<evidence type="ECO:0000256" key="13">
    <source>
        <dbReference type="HAMAP-Rule" id="MF_01451"/>
    </source>
</evidence>
<keyword evidence="10 13" id="KW-0413">Isomerase</keyword>
<dbReference type="GO" id="GO:0003690">
    <property type="term" value="F:double-stranded DNA binding"/>
    <property type="evidence" value="ECO:0007669"/>
    <property type="project" value="UniProtKB-UniRule"/>
</dbReference>
<dbReference type="Pfam" id="PF13361">
    <property type="entry name" value="UvrD_C"/>
    <property type="match status" value="1"/>
</dbReference>
<evidence type="ECO:0000259" key="15">
    <source>
        <dbReference type="PROSITE" id="PS51198"/>
    </source>
</evidence>
<sequence length="1262" mass="143158">MQLTKQQQAAIETRGQNILVSASAGSGKTRVLVERVLTRLLAGDNIDEFLIVTFTEAAAAEMKERLEREIRARLQQVNGPQRGHLMKQLRLIQIANISTVDAFALRLIEQYHYAIDLDPQFRLTDNAEKKLAMQQVLAHVLEQNYNQADNQAFLDLATQFMNKNGNDTPLQDAIFKLFDFAMARPDTDEWLAHLADMYEFNGDLVGSKLYVEAVLPELRETLGGLHQQYEQLIARIPDMEIDAAQNRRQDLITEDEYLQQMLAKLIEQVDWQTLRTIMFQFKTTPWNAKGRGMRGLEPELKQLWGQIGDDRKDLHKAVEKLAQKFFTLDGAGLNLAIGGAQATLKTLVAVTNQFRQTYLAEKIQRKAFDFNDLEHFALDIVQQPKIAEKLKERYAEIMVDEYQDTSNLQEAIVQALAQTNNVFQVGDIKQSIYKFRQADPQLFANKMESYGSSATSDQLITLAENFRSQPNVTNFINYLFQQLMSRDLGDVNYVDKAKLVAGAQYYPDDLPKNAEFMIYFDEHQDDEDTKVTDENLSLADGHFNLNAATGQIQMMGQKIQTLMADKYEIFDREAQVKRPLQYSDITILVASRTQNPQVIEMFKTMNLPLVVKDAGNYFQTMEVSIMMALLKVIDNPHQDIPLAAILRSPIYQLAENSLALIRAQSLTGDFYTAVKLFHQCSASKLADYDQKLVHTTQQVIDQFLKDLEYFKTLAVQNKLVDLIWAIYQTTDWLDFVGGLPGGVQRQANLHALYERAAAYQQTNFTGLYQFNYYIEQLQKNAADDIGEADANEASDAIQLMTIHGSKGLEFPVVFMLNTTKKFNTQDQMGQLIIDSHAGVGLQYIDRPYALKLTPPQYENVHTALLKSGFAEQLRVLYVALTRAEQQLFLIGSYKTPDTLVKQWQRSQVTEANHAMISPAVRLQGHSFMDLMGMAISRHPDFQTVANDLLENYGVEFDQVSTFNPDISFEFKVTFQQHDDLVSSSLNMSNPDLPLVESANNGTMATSAVVEAQLNQLHEAFDYQYDHLAATRTTAYQSVSEIKRIFEDPDLRDGRIVGDQRLSTGLESGLRLVSDELSEPAFMSEMQTKPTGAARGTAAHLVLQKVDLTDGSPTVEQLQALIHQLVQEELIEASLEFLLPVQAMSEFFKHTQLGKQLVVKATDVKREVPFSMLIDAKHLYRDFNDEEYVLVHGIMDGFIPVNDEIWLFDYKTDYLAPGVDGQALLEQRYSGQINLYAQALTAMGYGNIRKFIVALNTYQVFEL</sequence>
<comment type="function">
    <text evidence="13">The heterodimer acts as both an ATP-dependent DNA helicase and an ATP-dependent, dual-direction single-stranded exonuclease. Recognizes the chi site generating a DNA molecule suitable for the initiation of homologous recombination. The AddA nuclease domain is required for chi fragment generation; this subunit has the helicase and 3' -&gt; 5' nuclease activities.</text>
</comment>
<dbReference type="InterPro" id="IPR014017">
    <property type="entry name" value="DNA_helicase_UvrD-like_C"/>
</dbReference>
<dbReference type="InterPro" id="IPR014016">
    <property type="entry name" value="UvrD-like_ATP-bd"/>
</dbReference>
<evidence type="ECO:0000256" key="10">
    <source>
        <dbReference type="ARBA" id="ARBA00023235"/>
    </source>
</evidence>
<dbReference type="PANTHER" id="PTHR11070">
    <property type="entry name" value="UVRD / RECB / PCRA DNA HELICASE FAMILY MEMBER"/>
    <property type="match status" value="1"/>
</dbReference>
<dbReference type="EMBL" id="CP049888">
    <property type="protein sequence ID" value="QIL50247.1"/>
    <property type="molecule type" value="Genomic_DNA"/>
</dbReference>
<reference evidence="17 18" key="1">
    <citation type="submission" date="2020-03" db="EMBL/GenBank/DDBJ databases">
        <title>Weissella sp. nov., isolated from Cybister lewisianus.</title>
        <authorList>
            <person name="Hyun D.-W."/>
            <person name="Bae J.-W."/>
        </authorList>
    </citation>
    <scope>NUCLEOTIDE SEQUENCE [LARGE SCALE GENOMIC DNA]</scope>
    <source>
        <strain evidence="17 18">HDW19</strain>
    </source>
</reference>
<feature type="domain" description="UvrD-like helicase ATP-binding" evidence="15">
    <location>
        <begin position="1"/>
        <end position="469"/>
    </location>
</feature>
<evidence type="ECO:0000256" key="1">
    <source>
        <dbReference type="ARBA" id="ARBA00022722"/>
    </source>
</evidence>
<dbReference type="Gene3D" id="3.90.320.10">
    <property type="match status" value="1"/>
</dbReference>
<protein>
    <recommendedName>
        <fullName evidence="13">ATP-dependent helicase/nuclease subunit A</fullName>
        <ecNumber evidence="13">3.1.-.-</ecNumber>
        <ecNumber evidence="13">5.6.2.4</ecNumber>
    </recommendedName>
    <alternativeName>
        <fullName evidence="13">ATP-dependent helicase/nuclease AddA</fullName>
    </alternativeName>
    <alternativeName>
        <fullName evidence="13">DNA 3'-5' helicase AddA</fullName>
    </alternativeName>
</protein>
<evidence type="ECO:0000256" key="14">
    <source>
        <dbReference type="PROSITE-ProRule" id="PRU00560"/>
    </source>
</evidence>
<evidence type="ECO:0000256" key="9">
    <source>
        <dbReference type="ARBA" id="ARBA00023204"/>
    </source>
</evidence>
<dbReference type="AlphaFoldDB" id="A0A6G8AZ32"/>
<dbReference type="PANTHER" id="PTHR11070:SF48">
    <property type="entry name" value="ATP-DEPENDENT HELICASE_NUCLEASE SUBUNIT A"/>
    <property type="match status" value="1"/>
</dbReference>